<dbReference type="CDD" id="cd01205">
    <property type="entry name" value="EVH1_WASP-like"/>
    <property type="match status" value="1"/>
</dbReference>
<dbReference type="PROSITE" id="PS50229">
    <property type="entry name" value="WH1"/>
    <property type="match status" value="1"/>
</dbReference>
<evidence type="ECO:0008006" key="6">
    <source>
        <dbReference type="Google" id="ProtNLM"/>
    </source>
</evidence>
<keyword evidence="5" id="KW-1185">Reference proteome</keyword>
<reference evidence="4" key="1">
    <citation type="submission" date="2021-10" db="EMBL/GenBank/DDBJ databases">
        <title>De novo Genome Assembly of Clathrus columnatus (Basidiomycota, Fungi) Using Illumina and Nanopore Sequence Data.</title>
        <authorList>
            <person name="Ogiso-Tanaka E."/>
            <person name="Itagaki H."/>
            <person name="Hosoya T."/>
            <person name="Hosaka K."/>
        </authorList>
    </citation>
    <scope>NUCLEOTIDE SEQUENCE</scope>
    <source>
        <strain evidence="4">MO-923</strain>
    </source>
</reference>
<dbReference type="SMART" id="SM00461">
    <property type="entry name" value="WH1"/>
    <property type="match status" value="1"/>
</dbReference>
<dbReference type="SUPFAM" id="SSF50729">
    <property type="entry name" value="PH domain-like"/>
    <property type="match status" value="1"/>
</dbReference>
<comment type="caution">
    <text evidence="4">The sequence shown here is derived from an EMBL/GenBank/DDBJ whole genome shotgun (WGS) entry which is preliminary data.</text>
</comment>
<dbReference type="InterPro" id="IPR000697">
    <property type="entry name" value="WH1/EVH1_dom"/>
</dbReference>
<feature type="compositionally biased region" description="Pro residues" evidence="1">
    <location>
        <begin position="263"/>
        <end position="288"/>
    </location>
</feature>
<accession>A0AAV5AKI4</accession>
<dbReference type="Pfam" id="PF00786">
    <property type="entry name" value="PBD"/>
    <property type="match status" value="1"/>
</dbReference>
<dbReference type="InterPro" id="IPR033927">
    <property type="entry name" value="WASPfam_EVH1"/>
</dbReference>
<gene>
    <name evidence="4" type="ORF">Clacol_008449</name>
</gene>
<evidence type="ECO:0000313" key="5">
    <source>
        <dbReference type="Proteomes" id="UP001050691"/>
    </source>
</evidence>
<evidence type="ECO:0000259" key="2">
    <source>
        <dbReference type="PROSITE" id="PS50108"/>
    </source>
</evidence>
<feature type="domain" description="CRIB" evidence="2">
    <location>
        <begin position="153"/>
        <end position="168"/>
    </location>
</feature>
<feature type="region of interest" description="Disordered" evidence="1">
    <location>
        <begin position="221"/>
        <end position="395"/>
    </location>
</feature>
<dbReference type="InterPro" id="IPR000095">
    <property type="entry name" value="CRIB_dom"/>
</dbReference>
<protein>
    <recommendedName>
        <fullName evidence="6">Wiskott-Aldrich syndrome protein</fullName>
    </recommendedName>
</protein>
<organism evidence="4 5">
    <name type="scientific">Clathrus columnatus</name>
    <dbReference type="NCBI Taxonomy" id="1419009"/>
    <lineage>
        <taxon>Eukaryota</taxon>
        <taxon>Fungi</taxon>
        <taxon>Dikarya</taxon>
        <taxon>Basidiomycota</taxon>
        <taxon>Agaricomycotina</taxon>
        <taxon>Agaricomycetes</taxon>
        <taxon>Phallomycetidae</taxon>
        <taxon>Phallales</taxon>
        <taxon>Clathraceae</taxon>
        <taxon>Clathrus</taxon>
    </lineage>
</organism>
<dbReference type="AlphaFoldDB" id="A0AAV5AKI4"/>
<evidence type="ECO:0000259" key="3">
    <source>
        <dbReference type="PROSITE" id="PS50229"/>
    </source>
</evidence>
<feature type="compositionally biased region" description="Pro residues" evidence="1">
    <location>
        <begin position="298"/>
        <end position="331"/>
    </location>
</feature>
<dbReference type="Gene3D" id="2.30.29.30">
    <property type="entry name" value="Pleckstrin-homology domain (PH domain)/Phosphotyrosine-binding domain (PTB)"/>
    <property type="match status" value="1"/>
</dbReference>
<dbReference type="Proteomes" id="UP001050691">
    <property type="component" value="Unassembled WGS sequence"/>
</dbReference>
<dbReference type="EMBL" id="BPWL01000009">
    <property type="protein sequence ID" value="GJJ14187.1"/>
    <property type="molecule type" value="Genomic_DNA"/>
</dbReference>
<feature type="domain" description="WH1" evidence="3">
    <location>
        <begin position="19"/>
        <end position="130"/>
    </location>
</feature>
<feature type="compositionally biased region" description="Acidic residues" evidence="1">
    <location>
        <begin position="383"/>
        <end position="395"/>
    </location>
</feature>
<evidence type="ECO:0000256" key="1">
    <source>
        <dbReference type="SAM" id="MobiDB-lite"/>
    </source>
</evidence>
<dbReference type="Pfam" id="PF00568">
    <property type="entry name" value="WH1"/>
    <property type="match status" value="1"/>
</dbReference>
<sequence length="395" mass="42767">MPAQSPLTTDEKSRIKTAIPNSSYKIMMATLARVYYAYPKPNKWSYTGLQGGLAFVQDQKNGAYWFKLCDLQGTRGILWECELSLDIEYDKDRPLFHSFEGDDCMIGFVFCDESDADTVYKKVRKRSKSSKKAKSTTKAKSSSSGSRIDKSLISAPVTSSFVHVAHMGFDADKGFVSTGVDSSWKALLEDVKNKGISEEMIKENEGFIKDFVRQQQNIRATAANVNAQKPKKPPPPPAPRRSVVPSPAAFQHEEEHEEIEQPPARPPPRSAPDPAPSAPSRPSVPPPSVRSVTTAPSLAPPPSSHPPPSRLQVPPPTRPSGPPPPPPPPPTSSKSVHSLRKTSTTPSAPSPVQPPDSGGGGGGDLASALAAALTQRNKKLTGDSDEEEEEDEEWD</sequence>
<dbReference type="InterPro" id="IPR011993">
    <property type="entry name" value="PH-like_dom_sf"/>
</dbReference>
<dbReference type="InterPro" id="IPR036936">
    <property type="entry name" value="CRIB_dom_sf"/>
</dbReference>
<dbReference type="PROSITE" id="PS50108">
    <property type="entry name" value="CRIB"/>
    <property type="match status" value="1"/>
</dbReference>
<dbReference type="Gene3D" id="3.90.810.10">
    <property type="entry name" value="CRIB domain"/>
    <property type="match status" value="1"/>
</dbReference>
<proteinExistence type="predicted"/>
<name>A0AAV5AKI4_9AGAM</name>
<evidence type="ECO:0000313" key="4">
    <source>
        <dbReference type="EMBL" id="GJJ14187.1"/>
    </source>
</evidence>